<feature type="region of interest" description="Disordered" evidence="8">
    <location>
        <begin position="325"/>
        <end position="348"/>
    </location>
</feature>
<dbReference type="GO" id="GO:0006260">
    <property type="term" value="P:DNA replication"/>
    <property type="evidence" value="ECO:0007669"/>
    <property type="project" value="UniProtKB-KW"/>
</dbReference>
<dbReference type="InterPro" id="IPR050535">
    <property type="entry name" value="DNA_Repair-Maintenance_Comp"/>
</dbReference>
<evidence type="ECO:0000256" key="2">
    <source>
        <dbReference type="ARBA" id="ARBA00011322"/>
    </source>
</evidence>
<accession>A0A2A2AP64</accession>
<keyword evidence="6 7" id="KW-0269">Exonuclease</keyword>
<dbReference type="Proteomes" id="UP000218644">
    <property type="component" value="Unassembled WGS sequence"/>
</dbReference>
<dbReference type="GO" id="GO:0004519">
    <property type="term" value="F:endonuclease activity"/>
    <property type="evidence" value="ECO:0007669"/>
    <property type="project" value="UniProtKB-KW"/>
</dbReference>
<feature type="domain" description="Calcineurin-like phosphoesterase" evidence="9">
    <location>
        <begin position="1"/>
        <end position="236"/>
    </location>
</feature>
<dbReference type="GO" id="GO:0008408">
    <property type="term" value="F:3'-5' exonuclease activity"/>
    <property type="evidence" value="ECO:0007669"/>
    <property type="project" value="InterPro"/>
</dbReference>
<dbReference type="InterPro" id="IPR004843">
    <property type="entry name" value="Calcineurin-like_PHP"/>
</dbReference>
<dbReference type="Pfam" id="PF00149">
    <property type="entry name" value="Metallophos"/>
    <property type="match status" value="1"/>
</dbReference>
<keyword evidence="7" id="KW-0255">Endonuclease</keyword>
<dbReference type="InterPro" id="IPR004593">
    <property type="entry name" value="SbcD"/>
</dbReference>
<dbReference type="AlphaFoldDB" id="A0A2A2AP64"/>
<dbReference type="Gene3D" id="3.30.160.720">
    <property type="match status" value="1"/>
</dbReference>
<evidence type="ECO:0000256" key="7">
    <source>
        <dbReference type="RuleBase" id="RU363069"/>
    </source>
</evidence>
<dbReference type="PANTHER" id="PTHR30337:SF0">
    <property type="entry name" value="NUCLEASE SBCCD SUBUNIT D"/>
    <property type="match status" value="1"/>
</dbReference>
<keyword evidence="4 7" id="KW-0540">Nuclease</keyword>
<evidence type="ECO:0000256" key="1">
    <source>
        <dbReference type="ARBA" id="ARBA00010555"/>
    </source>
</evidence>
<evidence type="ECO:0000256" key="5">
    <source>
        <dbReference type="ARBA" id="ARBA00022801"/>
    </source>
</evidence>
<evidence type="ECO:0000259" key="10">
    <source>
        <dbReference type="Pfam" id="PF12320"/>
    </source>
</evidence>
<keyword evidence="7" id="KW-0233">DNA recombination</keyword>
<keyword evidence="7" id="KW-0235">DNA replication</keyword>
<evidence type="ECO:0000259" key="9">
    <source>
        <dbReference type="Pfam" id="PF00149"/>
    </source>
</evidence>
<dbReference type="Pfam" id="PF12320">
    <property type="entry name" value="SbcD_C"/>
    <property type="match status" value="1"/>
</dbReference>
<evidence type="ECO:0000256" key="3">
    <source>
        <dbReference type="ARBA" id="ARBA00013365"/>
    </source>
</evidence>
<dbReference type="RefSeq" id="WP_095556747.1">
    <property type="nucleotide sequence ID" value="NZ_NSJD01000006.1"/>
</dbReference>
<keyword evidence="5 7" id="KW-0378">Hydrolase</keyword>
<proteinExistence type="inferred from homology"/>
<comment type="similarity">
    <text evidence="1 7">Belongs to the SbcD family.</text>
</comment>
<evidence type="ECO:0000256" key="8">
    <source>
        <dbReference type="SAM" id="MobiDB-lite"/>
    </source>
</evidence>
<evidence type="ECO:0000256" key="4">
    <source>
        <dbReference type="ARBA" id="ARBA00022722"/>
    </source>
</evidence>
<feature type="domain" description="Nuclease SbcCD subunit D C-terminal" evidence="10">
    <location>
        <begin position="293"/>
        <end position="421"/>
    </location>
</feature>
<dbReference type="GO" id="GO:0006310">
    <property type="term" value="P:DNA recombination"/>
    <property type="evidence" value="ECO:0007669"/>
    <property type="project" value="UniProtKB-KW"/>
</dbReference>
<evidence type="ECO:0000256" key="6">
    <source>
        <dbReference type="ARBA" id="ARBA00022839"/>
    </source>
</evidence>
<dbReference type="InterPro" id="IPR041796">
    <property type="entry name" value="Mre11_N"/>
</dbReference>
<dbReference type="InterPro" id="IPR029052">
    <property type="entry name" value="Metallo-depent_PP-like"/>
</dbReference>
<organism evidence="11 12">
    <name type="scientific">Vandammella animalimorsus</name>
    <dbReference type="NCBI Taxonomy" id="2029117"/>
    <lineage>
        <taxon>Bacteria</taxon>
        <taxon>Pseudomonadati</taxon>
        <taxon>Pseudomonadota</taxon>
        <taxon>Betaproteobacteria</taxon>
        <taxon>Burkholderiales</taxon>
        <taxon>Comamonadaceae</taxon>
        <taxon>Vandammella</taxon>
    </lineage>
</organism>
<name>A0A2A2AP64_9BURK</name>
<protein>
    <recommendedName>
        <fullName evidence="3 7">Nuclease SbcCD subunit D</fullName>
    </recommendedName>
</protein>
<dbReference type="NCBIfam" id="TIGR00619">
    <property type="entry name" value="sbcd"/>
    <property type="match status" value="1"/>
</dbReference>
<reference evidence="11 12" key="1">
    <citation type="submission" date="2017-08" db="EMBL/GenBank/DDBJ databases">
        <title>WGS of Clinical strains of the CDC Group NO-1 linked to zoonotic infections in humans.</title>
        <authorList>
            <person name="Bernier A.-M."/>
            <person name="Bernard K."/>
        </authorList>
    </citation>
    <scope>NUCLEOTIDE SEQUENCE [LARGE SCALE GENOMIC DNA]</scope>
    <source>
        <strain evidence="11 12">NML79-0751</strain>
    </source>
</reference>
<gene>
    <name evidence="7" type="primary">sbcD</name>
    <name evidence="11" type="ORF">CK623_05825</name>
</gene>
<evidence type="ECO:0000313" key="11">
    <source>
        <dbReference type="EMBL" id="PAT40385.1"/>
    </source>
</evidence>
<sequence length="450" mass="48436">MKLLHTSDWHLGRNLFGRRRHEEFAAWLDWLAGTVERQAIDVLLVAGDVFDTGTPSNATQALYYRFLHRVAAARCRHAVVIAGNHDSPSLLDAPRELLQALQVHVIGQARASAEQEVLTLHDAQGQAQLIVCAVPYLRERDLRSAEPGESPQDKERKLLQGLAGHYAAVAQAALARRAALGRPVPIVAMGHLFASGGQTLDGDGVRDLYVGSLAQVGADLFSPAFDYVALGHLHVPQTVGGQAHIRYSGAPLAMGFGEAAHSKSVCLVQWASASGDAPSSTAPSAITLLPVPRFQPLARVRGDWPAIAQQLQALSAQHPLPAPLPAQAQQAAADTDTDTDTEPNAETTPGARLWLEVLYEGQELLPDLRQRVAAATADAAIDVLRIAQPRLSAQLLAHSQADESLQTLDVHEVFERCLAAHHIPDAQRAALRQTYAQALHELQQADPQAQ</sequence>
<comment type="caution">
    <text evidence="11">The sequence shown here is derived from an EMBL/GenBank/DDBJ whole genome shotgun (WGS) entry which is preliminary data.</text>
</comment>
<evidence type="ECO:0000313" key="12">
    <source>
        <dbReference type="Proteomes" id="UP000218644"/>
    </source>
</evidence>
<dbReference type="PANTHER" id="PTHR30337">
    <property type="entry name" value="COMPONENT OF ATP-DEPENDENT DSDNA EXONUCLEASE"/>
    <property type="match status" value="1"/>
</dbReference>
<dbReference type="Gene3D" id="3.60.21.10">
    <property type="match status" value="1"/>
</dbReference>
<dbReference type="CDD" id="cd00840">
    <property type="entry name" value="MPP_Mre11_N"/>
    <property type="match status" value="1"/>
</dbReference>
<comment type="function">
    <text evidence="7">SbcCD cleaves DNA hairpin structures. These structures can inhibit DNA replication and are intermediates in certain DNA recombination reactions. The complex acts as a 3'-&gt;5' double strand exonuclease that can open hairpins. It also has a 5' single-strand endonuclease activity.</text>
</comment>
<dbReference type="EMBL" id="NSJD01000006">
    <property type="protein sequence ID" value="PAT40385.1"/>
    <property type="molecule type" value="Genomic_DNA"/>
</dbReference>
<dbReference type="InterPro" id="IPR026843">
    <property type="entry name" value="SbcD_C"/>
</dbReference>
<comment type="subunit">
    <text evidence="2 7">Heterodimer of SbcC and SbcD.</text>
</comment>
<dbReference type="SUPFAM" id="SSF56300">
    <property type="entry name" value="Metallo-dependent phosphatases"/>
    <property type="match status" value="1"/>
</dbReference>